<proteinExistence type="predicted"/>
<gene>
    <name evidence="2" type="ORF">G7Y89_g3735</name>
</gene>
<accession>A0A8H4RQT0</accession>
<dbReference type="Proteomes" id="UP000566819">
    <property type="component" value="Unassembled WGS sequence"/>
</dbReference>
<evidence type="ECO:0000313" key="2">
    <source>
        <dbReference type="EMBL" id="KAF4634367.1"/>
    </source>
</evidence>
<keyword evidence="3" id="KW-1185">Reference proteome</keyword>
<reference evidence="2 3" key="1">
    <citation type="submission" date="2020-03" db="EMBL/GenBank/DDBJ databases">
        <title>Draft Genome Sequence of Cudoniella acicularis.</title>
        <authorList>
            <person name="Buettner E."/>
            <person name="Kellner H."/>
        </authorList>
    </citation>
    <scope>NUCLEOTIDE SEQUENCE [LARGE SCALE GENOMIC DNA]</scope>
    <source>
        <strain evidence="2 3">DSM 108380</strain>
    </source>
</reference>
<comment type="caution">
    <text evidence="2">The sequence shown here is derived from an EMBL/GenBank/DDBJ whole genome shotgun (WGS) entry which is preliminary data.</text>
</comment>
<sequence>MWVSDRNDVVILFIPVWRSDLIHIVGALQGCGPFRDVVTKYKYREPGVELWAREILEDVGYSGGVSVPAILSLLRDKKVYRYIEEHLINSIVLKRLYLEGDPEDSLLPFMPEVHRWLRGFYKSLEGMKYKSLMSYGMSVPLICILKVSPELSSILSKILFQLANEYAKEHAWDEEGTRSPIHLFNSETHVRLGNRVSELFSPIAHPEWLHPRPNVQGKIVLTTGNAIDTYGLDEAVDFHLRMMASRQRFELRWGHNTTADGKVIDCGPVLYSHAGPDGVPLSESKQWCEFISEDMIEGVKLNEPLNPAEDGGPSEPDAGDGLCLEKGAEPEMICEGNEVGGGALHNSSEITPADTQQ</sequence>
<evidence type="ECO:0000313" key="3">
    <source>
        <dbReference type="Proteomes" id="UP000566819"/>
    </source>
</evidence>
<feature type="region of interest" description="Disordered" evidence="1">
    <location>
        <begin position="302"/>
        <end position="357"/>
    </location>
</feature>
<feature type="compositionally biased region" description="Polar residues" evidence="1">
    <location>
        <begin position="345"/>
        <end position="357"/>
    </location>
</feature>
<dbReference type="AlphaFoldDB" id="A0A8H4RQT0"/>
<evidence type="ECO:0000256" key="1">
    <source>
        <dbReference type="SAM" id="MobiDB-lite"/>
    </source>
</evidence>
<protein>
    <submittedName>
        <fullName evidence="2">Uncharacterized protein</fullName>
    </submittedName>
</protein>
<name>A0A8H4RQT0_9HELO</name>
<dbReference type="OrthoDB" id="10578656at2759"/>
<dbReference type="EMBL" id="JAAMPI010000189">
    <property type="protein sequence ID" value="KAF4634367.1"/>
    <property type="molecule type" value="Genomic_DNA"/>
</dbReference>
<organism evidence="2 3">
    <name type="scientific">Cudoniella acicularis</name>
    <dbReference type="NCBI Taxonomy" id="354080"/>
    <lineage>
        <taxon>Eukaryota</taxon>
        <taxon>Fungi</taxon>
        <taxon>Dikarya</taxon>
        <taxon>Ascomycota</taxon>
        <taxon>Pezizomycotina</taxon>
        <taxon>Leotiomycetes</taxon>
        <taxon>Helotiales</taxon>
        <taxon>Tricladiaceae</taxon>
        <taxon>Cudoniella</taxon>
    </lineage>
</organism>
<dbReference type="PROSITE" id="PS51257">
    <property type="entry name" value="PROKAR_LIPOPROTEIN"/>
    <property type="match status" value="1"/>
</dbReference>